<gene>
    <name evidence="2" type="ORF">NC998_21900</name>
</gene>
<protein>
    <submittedName>
        <fullName evidence="2">DUF3007 family protein</fullName>
    </submittedName>
</protein>
<dbReference type="Proteomes" id="UP001464891">
    <property type="component" value="Unassembled WGS sequence"/>
</dbReference>
<dbReference type="EMBL" id="JAMPKM010000016">
    <property type="protein sequence ID" value="MEP0819757.1"/>
    <property type="molecule type" value="Genomic_DNA"/>
</dbReference>
<name>A0ABV0JD96_9CYAN</name>
<proteinExistence type="predicted"/>
<organism evidence="2 3">
    <name type="scientific">Trichocoleus desertorum GB2-A4</name>
    <dbReference type="NCBI Taxonomy" id="2933944"/>
    <lineage>
        <taxon>Bacteria</taxon>
        <taxon>Bacillati</taxon>
        <taxon>Cyanobacteriota</taxon>
        <taxon>Cyanophyceae</taxon>
        <taxon>Leptolyngbyales</taxon>
        <taxon>Trichocoleusaceae</taxon>
        <taxon>Trichocoleus</taxon>
    </lineage>
</organism>
<sequence>MRRIDVLGIGLAIFVAGGLVYLLLQFIGLDSVEAGIWSQAVLVAGLVGWLLTYLSRALTHKMTFNQQVKDYREAVLQKRLEELTPEELAQIQAEIEQEQQSSAQDSAQTQI</sequence>
<evidence type="ECO:0000256" key="1">
    <source>
        <dbReference type="SAM" id="Phobius"/>
    </source>
</evidence>
<comment type="caution">
    <text evidence="2">The sequence shown here is derived from an EMBL/GenBank/DDBJ whole genome shotgun (WGS) entry which is preliminary data.</text>
</comment>
<accession>A0ABV0JD96</accession>
<feature type="transmembrane region" description="Helical" evidence="1">
    <location>
        <begin position="34"/>
        <end position="54"/>
    </location>
</feature>
<evidence type="ECO:0000313" key="3">
    <source>
        <dbReference type="Proteomes" id="UP001464891"/>
    </source>
</evidence>
<keyword evidence="3" id="KW-1185">Reference proteome</keyword>
<dbReference type="Pfam" id="PF11460">
    <property type="entry name" value="DUF3007"/>
    <property type="match status" value="1"/>
</dbReference>
<dbReference type="InterPro" id="IPR021562">
    <property type="entry name" value="DUF3007"/>
</dbReference>
<keyword evidence="1" id="KW-1133">Transmembrane helix</keyword>
<evidence type="ECO:0000313" key="2">
    <source>
        <dbReference type="EMBL" id="MEP0819757.1"/>
    </source>
</evidence>
<keyword evidence="1" id="KW-0472">Membrane</keyword>
<reference evidence="2 3" key="1">
    <citation type="submission" date="2022-04" db="EMBL/GenBank/DDBJ databases">
        <title>Positive selection, recombination, and allopatry shape intraspecific diversity of widespread and dominant cyanobacteria.</title>
        <authorList>
            <person name="Wei J."/>
            <person name="Shu W."/>
            <person name="Hu C."/>
        </authorList>
    </citation>
    <scope>NUCLEOTIDE SEQUENCE [LARGE SCALE GENOMIC DNA]</scope>
    <source>
        <strain evidence="2 3">GB2-A4</strain>
    </source>
</reference>
<dbReference type="RefSeq" id="WP_190441030.1">
    <property type="nucleotide sequence ID" value="NZ_JAMPKM010000016.1"/>
</dbReference>
<feature type="transmembrane region" description="Helical" evidence="1">
    <location>
        <begin position="7"/>
        <end position="28"/>
    </location>
</feature>
<dbReference type="PANTHER" id="PTHR35734:SF1">
    <property type="entry name" value="OS01G0805200 PROTEIN"/>
    <property type="match status" value="1"/>
</dbReference>
<dbReference type="PANTHER" id="PTHR35734">
    <property type="entry name" value="OS01G0805200 PROTEIN"/>
    <property type="match status" value="1"/>
</dbReference>
<keyword evidence="1" id="KW-0812">Transmembrane</keyword>